<organism evidence="6 7">
    <name type="scientific">Bacillus phage SP-15</name>
    <dbReference type="NCBI Taxonomy" id="1792032"/>
    <lineage>
        <taxon>Viruses</taxon>
        <taxon>Duplodnaviria</taxon>
        <taxon>Heunggongvirae</taxon>
        <taxon>Uroviricota</taxon>
        <taxon>Caudoviricetes</taxon>
        <taxon>Thornevirus</taxon>
        <taxon>Thornevirus SP15</taxon>
    </lineage>
</organism>
<dbReference type="InterPro" id="IPR005746">
    <property type="entry name" value="Thioredoxin"/>
</dbReference>
<keyword evidence="3" id="KW-1015">Disulfide bond</keyword>
<gene>
    <name evidence="6" type="ORF">SP15_156</name>
</gene>
<keyword evidence="1" id="KW-0813">Transport</keyword>
<feature type="domain" description="Thioredoxin" evidence="5">
    <location>
        <begin position="1"/>
        <end position="104"/>
    </location>
</feature>
<protein>
    <submittedName>
        <fullName evidence="6">Thioredoxin</fullName>
    </submittedName>
</protein>
<dbReference type="PANTHER" id="PTHR45663:SF11">
    <property type="entry name" value="GEO12009P1"/>
    <property type="match status" value="1"/>
</dbReference>
<keyword evidence="2" id="KW-0249">Electron transport</keyword>
<dbReference type="GeneID" id="29125323"/>
<dbReference type="CDD" id="cd02947">
    <property type="entry name" value="TRX_family"/>
    <property type="match status" value="1"/>
</dbReference>
<dbReference type="PANTHER" id="PTHR45663">
    <property type="entry name" value="GEO12009P1"/>
    <property type="match status" value="1"/>
</dbReference>
<dbReference type="PRINTS" id="PR00421">
    <property type="entry name" value="THIOREDOXIN"/>
</dbReference>
<dbReference type="KEGG" id="vg:29125323"/>
<keyword evidence="7" id="KW-1185">Reference proteome</keyword>
<dbReference type="EMBL" id="KT624200">
    <property type="protein sequence ID" value="AMM44954.1"/>
    <property type="molecule type" value="Genomic_DNA"/>
</dbReference>
<dbReference type="RefSeq" id="YP_009302543.1">
    <property type="nucleotide sequence ID" value="NC_031245.1"/>
</dbReference>
<evidence type="ECO:0000313" key="7">
    <source>
        <dbReference type="Proteomes" id="UP000203261"/>
    </source>
</evidence>
<proteinExistence type="predicted"/>
<dbReference type="InterPro" id="IPR036249">
    <property type="entry name" value="Thioredoxin-like_sf"/>
</dbReference>
<dbReference type="GO" id="GO:0015035">
    <property type="term" value="F:protein-disulfide reductase activity"/>
    <property type="evidence" value="ECO:0007669"/>
    <property type="project" value="InterPro"/>
</dbReference>
<dbReference type="InterPro" id="IPR013766">
    <property type="entry name" value="Thioredoxin_domain"/>
</dbReference>
<evidence type="ECO:0000256" key="1">
    <source>
        <dbReference type="ARBA" id="ARBA00022448"/>
    </source>
</evidence>
<dbReference type="PROSITE" id="PS51352">
    <property type="entry name" value="THIOREDOXIN_2"/>
    <property type="match status" value="1"/>
</dbReference>
<evidence type="ECO:0000256" key="3">
    <source>
        <dbReference type="ARBA" id="ARBA00023157"/>
    </source>
</evidence>
<dbReference type="Gene3D" id="3.40.30.10">
    <property type="entry name" value="Glutaredoxin"/>
    <property type="match status" value="1"/>
</dbReference>
<dbReference type="PIRSF" id="PIRSF000077">
    <property type="entry name" value="Thioredoxin"/>
    <property type="match status" value="1"/>
</dbReference>
<dbReference type="Pfam" id="PF00085">
    <property type="entry name" value="Thioredoxin"/>
    <property type="match status" value="1"/>
</dbReference>
<evidence type="ECO:0000256" key="4">
    <source>
        <dbReference type="ARBA" id="ARBA00023284"/>
    </source>
</evidence>
<reference evidence="6 7" key="1">
    <citation type="submission" date="2015-08" db="EMBL/GenBank/DDBJ databases">
        <authorList>
            <person name="Babu N.S."/>
            <person name="Beckwith C.J."/>
            <person name="Beseler K.G."/>
            <person name="Brison A."/>
            <person name="Carone J.V."/>
            <person name="Caskin T.P."/>
            <person name="Diamond M."/>
            <person name="Durham M.E."/>
            <person name="Foxe J.M."/>
            <person name="Go M."/>
            <person name="Henderson B.A."/>
            <person name="Jones I.B."/>
            <person name="McGettigan J.A."/>
            <person name="Micheletti S.J."/>
            <person name="Nasrallah M.E."/>
            <person name="Ortiz D."/>
            <person name="Piller C.R."/>
            <person name="Privatt S.R."/>
            <person name="Schneider S.L."/>
            <person name="Sharp S."/>
            <person name="Smith T.C."/>
            <person name="Stanton J.D."/>
            <person name="Ullery H.E."/>
            <person name="Wilson R.J."/>
            <person name="Serrano M.G."/>
            <person name="Buck G."/>
            <person name="Lee V."/>
            <person name="Wang Y."/>
            <person name="Carvalho R."/>
            <person name="Voegtly L."/>
            <person name="Shi R."/>
            <person name="Duckworth R."/>
            <person name="Johnson A."/>
            <person name="Loviza R."/>
            <person name="Walstead R."/>
            <person name="Shah Z."/>
            <person name="Kiflezghi M."/>
            <person name="Wade K."/>
            <person name="Ball S.L."/>
            <person name="Bradley K.W."/>
            <person name="Asai D.J."/>
            <person name="Bowman C.A."/>
            <person name="Russell D.A."/>
            <person name="Pope W.H."/>
            <person name="Jacobs-Sera D."/>
            <person name="Hendrix R.W."/>
            <person name="Hatfull G.F."/>
        </authorList>
    </citation>
    <scope>NUCLEOTIDE SEQUENCE [LARGE SCALE GENOMIC DNA]</scope>
</reference>
<dbReference type="OrthoDB" id="21274at10239"/>
<evidence type="ECO:0000313" key="6">
    <source>
        <dbReference type="EMBL" id="AMM44954.1"/>
    </source>
</evidence>
<dbReference type="SUPFAM" id="SSF52833">
    <property type="entry name" value="Thioredoxin-like"/>
    <property type="match status" value="1"/>
</dbReference>
<accession>A0A127AXJ3</accession>
<keyword evidence="4" id="KW-0676">Redox-active center</keyword>
<dbReference type="Proteomes" id="UP000203261">
    <property type="component" value="Segment"/>
</dbReference>
<evidence type="ECO:0000259" key="5">
    <source>
        <dbReference type="PROSITE" id="PS51352"/>
    </source>
</evidence>
<evidence type="ECO:0000256" key="2">
    <source>
        <dbReference type="ARBA" id="ARBA00022982"/>
    </source>
</evidence>
<sequence>MVQLNPSNFNEVVESGKVLAVKFGAPWCGTCKSLEAQLDQIIESDKYQVAEVNVEESADIAAQYGIMSIPALLFFKDGQKVDEASFVGFRPAEYIQETLDSLSK</sequence>
<name>A0A127AXJ3_9CAUD</name>